<dbReference type="EMBL" id="JASBWS010000092">
    <property type="protein sequence ID" value="KAJ9098507.1"/>
    <property type="molecule type" value="Genomic_DNA"/>
</dbReference>
<evidence type="ECO:0000313" key="2">
    <source>
        <dbReference type="Proteomes" id="UP001230649"/>
    </source>
</evidence>
<proteinExistence type="predicted"/>
<dbReference type="Proteomes" id="UP001230649">
    <property type="component" value="Unassembled WGS sequence"/>
</dbReference>
<reference evidence="1" key="1">
    <citation type="submission" date="2023-04" db="EMBL/GenBank/DDBJ databases">
        <title>Draft Genome sequencing of Naganishia species isolated from polar environments using Oxford Nanopore Technology.</title>
        <authorList>
            <person name="Leo P."/>
            <person name="Venkateswaran K."/>
        </authorList>
    </citation>
    <scope>NUCLEOTIDE SEQUENCE</scope>
    <source>
        <strain evidence="1">MNA-CCFEE 5262</strain>
    </source>
</reference>
<name>A0ACC2VIY1_9TREE</name>
<sequence length="123" mass="13778">MPASHTGFHLRPRECSDTVVGGVAPKLAETLANVSATYRREITKWGLDERDQRVLKLALNTIGEGNPNGPLKAQPWKSFLASCRDWASSGSFEKWKELKAQQIQAYRFRKSTMSEIVPEEDAS</sequence>
<evidence type="ECO:0000313" key="1">
    <source>
        <dbReference type="EMBL" id="KAJ9098507.1"/>
    </source>
</evidence>
<protein>
    <submittedName>
        <fullName evidence="1">Uncharacterized protein</fullName>
    </submittedName>
</protein>
<comment type="caution">
    <text evidence="1">The sequence shown here is derived from an EMBL/GenBank/DDBJ whole genome shotgun (WGS) entry which is preliminary data.</text>
</comment>
<accession>A0ACC2VIY1</accession>
<keyword evidence="2" id="KW-1185">Reference proteome</keyword>
<gene>
    <name evidence="1" type="ORF">QFC20_005932</name>
</gene>
<organism evidence="1 2">
    <name type="scientific">Naganishia adeliensis</name>
    <dbReference type="NCBI Taxonomy" id="92952"/>
    <lineage>
        <taxon>Eukaryota</taxon>
        <taxon>Fungi</taxon>
        <taxon>Dikarya</taxon>
        <taxon>Basidiomycota</taxon>
        <taxon>Agaricomycotina</taxon>
        <taxon>Tremellomycetes</taxon>
        <taxon>Filobasidiales</taxon>
        <taxon>Filobasidiaceae</taxon>
        <taxon>Naganishia</taxon>
    </lineage>
</organism>